<dbReference type="AlphaFoldDB" id="A0A922LRB0"/>
<reference evidence="1" key="1">
    <citation type="journal article" date="2012" name="Nat. Genet.">
        <title>Whole-genome sequence of Schistosoma haematobium.</title>
        <authorList>
            <person name="Young N.D."/>
            <person name="Jex A.R."/>
            <person name="Li B."/>
            <person name="Liu S."/>
            <person name="Yang L."/>
            <person name="Xiong Z."/>
            <person name="Li Y."/>
            <person name="Cantacessi C."/>
            <person name="Hall R.S."/>
            <person name="Xu X."/>
            <person name="Chen F."/>
            <person name="Wu X."/>
            <person name="Zerlotini A."/>
            <person name="Oliveira G."/>
            <person name="Hofmann A."/>
            <person name="Zhang G."/>
            <person name="Fang X."/>
            <person name="Kang Y."/>
            <person name="Campbell B.E."/>
            <person name="Loukas A."/>
            <person name="Ranganathan S."/>
            <person name="Rollinson D."/>
            <person name="Rinaldi G."/>
            <person name="Brindley P.J."/>
            <person name="Yang H."/>
            <person name="Wang J."/>
            <person name="Wang J."/>
            <person name="Gasser R.B."/>
        </authorList>
    </citation>
    <scope>NUCLEOTIDE SEQUENCE</scope>
</reference>
<dbReference type="RefSeq" id="XP_051071998.1">
    <property type="nucleotide sequence ID" value="XM_051211885.1"/>
</dbReference>
<comment type="caution">
    <text evidence="1">The sequence shown here is derived from an EMBL/GenBank/DDBJ whole genome shotgun (WGS) entry which is preliminary data.</text>
</comment>
<reference evidence="1" key="2">
    <citation type="journal article" date="2019" name="Gigascience">
        <title>High-quality Schistosoma haematobium genome achieved by single-molecule and long-range sequencing.</title>
        <authorList>
            <person name="Stroehlein A.J."/>
            <person name="Korhonen P.K."/>
            <person name="Chong T.M."/>
            <person name="Lim Y.L."/>
            <person name="Chan K.G."/>
            <person name="Webster B."/>
            <person name="Rollinson D."/>
            <person name="Brindley P.J."/>
            <person name="Gasser R.B."/>
            <person name="Young N.D."/>
        </authorList>
    </citation>
    <scope>NUCLEOTIDE SEQUENCE</scope>
</reference>
<gene>
    <name evidence="1" type="ORF">MS3_00004002</name>
</gene>
<name>A0A922LRB0_SCHHA</name>
<dbReference type="CTD" id="24590115"/>
<evidence type="ECO:0000313" key="1">
    <source>
        <dbReference type="EMBL" id="KAH9591884.1"/>
    </source>
</evidence>
<dbReference type="KEGG" id="shx:MS3_00004002"/>
<protein>
    <submittedName>
        <fullName evidence="1">Uncharacterized protein</fullName>
    </submittedName>
</protein>
<reference evidence="1" key="4">
    <citation type="journal article" date="2022" name="PLoS Pathog.">
        <title>Chromosome-level genome of Schistosoma haematobium underpins genome-wide explorations of molecular variation.</title>
        <authorList>
            <person name="Stroehlein A.J."/>
            <person name="Korhonen P.K."/>
            <person name="Lee V.V."/>
            <person name="Ralph S.A."/>
            <person name="Mentink-Kane M."/>
            <person name="You H."/>
            <person name="McManus D.P."/>
            <person name="Tchuente L.T."/>
            <person name="Stothard J.R."/>
            <person name="Kaur P."/>
            <person name="Dudchenko O."/>
            <person name="Aiden E.L."/>
            <person name="Yang B."/>
            <person name="Yang H."/>
            <person name="Emery A.M."/>
            <person name="Webster B.L."/>
            <person name="Brindley P.J."/>
            <person name="Rollinson D."/>
            <person name="Chang B.C.H."/>
            <person name="Gasser R.B."/>
            <person name="Young N.D."/>
        </authorList>
    </citation>
    <scope>NUCLEOTIDE SEQUENCE</scope>
</reference>
<sequence length="725" mass="82425">MDGDILNVLNSIKTVGKDNAAICIPFERLAQYLLLDKDSLPSNLRLSLIECIANMAFDPSIIGLKGFELLFPGLWNLVYLSPSTDRTISSLVFPVLNQIIQFNAFVDFNGSLPSVLTISVKKTCELYMPETDCLLFLSELLRYGVKNNIDLEDSLLKSLAVCCEKFDPSCKDNLLWNYLILMIKLINLMPTIDNGIGLLEHLKHPILFCLNCLKTERFYSINKQFCIVLQFLIALSNVFQSLKWLENFCNQTNHGEPFTLVVTTLTIELRLYLTQKSSGNSNSKSDNNNVQCVLNSGSEEEKNFRTSSENCTDILICSDSSVINSNILEACLLLFQYCLQELQKSDTDDNNLDTVNKCSDNSSYRSLISYAIDDTVKNIWLQCLDTGELLRNLLSSFNPSIKNQDPSCEICTDTHFLWDKLVNEIKPLGTVLLETYFSWIELYFKTHCIELEKDFEIMSVFEELFNNYLTPVLPILDTLMTNFFEDHRLSTASHQISSTDNSKIVQSVANISTILVQLYRIPSNTDLSANLFGYNSTGRPFRGNMVCKWLKESCCANIITAQKSNMCSFVTLVTNILELINKCLLNTLLLDTKDSIQETNLLMWLLSPGELLKFFVGNWISFIDSLIVNQPSLCIEYICTVIKIWIVYYKWSKLFSSNLCDQMKKCLSAIPDELLKRIDKILSLFEVASLDSSARYHLSNLCDVFTEAANLDTRFSDISTLVRDF</sequence>
<reference evidence="1" key="3">
    <citation type="submission" date="2021-06" db="EMBL/GenBank/DDBJ databases">
        <title>Chromosome-level genome assembly for S. haematobium.</title>
        <authorList>
            <person name="Stroehlein A.J."/>
        </authorList>
    </citation>
    <scope>NUCLEOTIDE SEQUENCE</scope>
</reference>
<organism evidence="1 2">
    <name type="scientific">Schistosoma haematobium</name>
    <name type="common">Blood fluke</name>
    <dbReference type="NCBI Taxonomy" id="6185"/>
    <lineage>
        <taxon>Eukaryota</taxon>
        <taxon>Metazoa</taxon>
        <taxon>Spiralia</taxon>
        <taxon>Lophotrochozoa</taxon>
        <taxon>Platyhelminthes</taxon>
        <taxon>Trematoda</taxon>
        <taxon>Digenea</taxon>
        <taxon>Strigeidida</taxon>
        <taxon>Schistosomatoidea</taxon>
        <taxon>Schistosomatidae</taxon>
        <taxon>Schistosoma</taxon>
    </lineage>
</organism>
<keyword evidence="2" id="KW-1185">Reference proteome</keyword>
<dbReference type="Proteomes" id="UP000471633">
    <property type="component" value="Unassembled WGS sequence"/>
</dbReference>
<proteinExistence type="predicted"/>
<dbReference type="EMBL" id="AMPZ03000002">
    <property type="protein sequence ID" value="KAH9591884.1"/>
    <property type="molecule type" value="Genomic_DNA"/>
</dbReference>
<evidence type="ECO:0000313" key="2">
    <source>
        <dbReference type="Proteomes" id="UP000471633"/>
    </source>
</evidence>
<accession>A0A922LRB0</accession>
<dbReference type="GeneID" id="24590115"/>